<dbReference type="NCBIfam" id="NF008107">
    <property type="entry name" value="PRK10853.1"/>
    <property type="match status" value="1"/>
</dbReference>
<dbReference type="InterPro" id="IPR006504">
    <property type="entry name" value="Tscrpt_reg_Spx/MgsR"/>
</dbReference>
<protein>
    <submittedName>
        <fullName evidence="3">ArsC family reductase</fullName>
    </submittedName>
</protein>
<dbReference type="PANTHER" id="PTHR30041:SF8">
    <property type="entry name" value="PROTEIN YFFB"/>
    <property type="match status" value="1"/>
</dbReference>
<reference evidence="3 4" key="1">
    <citation type="journal article" date="2014" name="Int. J. Syst. Evol. Microbiol.">
        <title>Oceanisphaera profunda sp. nov., a marine bacterium isolated from deep-sea sediment, and emended description of the genus Oceanisphaera.</title>
        <authorList>
            <person name="Xu Z."/>
            <person name="Zhang X.Y."/>
            <person name="Su H.N."/>
            <person name="Yu Z.C."/>
            <person name="Liu C."/>
            <person name="Li H."/>
            <person name="Chen X.L."/>
            <person name="Song X.Y."/>
            <person name="Xie B.B."/>
            <person name="Qin Q.L."/>
            <person name="Zhou B.C."/>
            <person name="Shi M."/>
            <person name="Huang Y."/>
            <person name="Zhang Y.Z."/>
        </authorList>
    </citation>
    <scope>NUCLEOTIDE SEQUENCE [LARGE SCALE GENOMIC DNA]</scope>
    <source>
        <strain evidence="3 4">SM1222</strain>
    </source>
</reference>
<sequence>MTIKLYGIKNCDTIKKARKWLAEREIAYQFVDHRSDGLDPAQLKEWLAQLGWEAVLNKRGTTYRALTEQQKANLNPETAFELLLAQPAMIKRPLLQVNDQLYLGFNDALYRELFAQ</sequence>
<dbReference type="Gene3D" id="3.40.30.10">
    <property type="entry name" value="Glutaredoxin"/>
    <property type="match status" value="1"/>
</dbReference>
<evidence type="ECO:0000256" key="2">
    <source>
        <dbReference type="PROSITE-ProRule" id="PRU01282"/>
    </source>
</evidence>
<dbReference type="InterPro" id="IPR036249">
    <property type="entry name" value="Thioredoxin-like_sf"/>
</dbReference>
<name>A0A1Y0D7S1_9GAMM</name>
<accession>A0A1Y0D7S1</accession>
<dbReference type="Pfam" id="PF03960">
    <property type="entry name" value="ArsC"/>
    <property type="match status" value="1"/>
</dbReference>
<evidence type="ECO:0000313" key="4">
    <source>
        <dbReference type="Proteomes" id="UP000243937"/>
    </source>
</evidence>
<dbReference type="NCBIfam" id="TIGR01617">
    <property type="entry name" value="arsC_related"/>
    <property type="match status" value="1"/>
</dbReference>
<dbReference type="OrthoDB" id="9803749at2"/>
<proteinExistence type="inferred from homology"/>
<dbReference type="InterPro" id="IPR006660">
    <property type="entry name" value="Arsenate_reductase-like"/>
</dbReference>
<dbReference type="KEGG" id="opf:CBP31_13925"/>
<dbReference type="PROSITE" id="PS51353">
    <property type="entry name" value="ARSC"/>
    <property type="match status" value="1"/>
</dbReference>
<comment type="similarity">
    <text evidence="1 2">Belongs to the ArsC family.</text>
</comment>
<dbReference type="RefSeq" id="WP_087038271.1">
    <property type="nucleotide sequence ID" value="NZ_CP021377.1"/>
</dbReference>
<dbReference type="PANTHER" id="PTHR30041">
    <property type="entry name" value="ARSENATE REDUCTASE"/>
    <property type="match status" value="1"/>
</dbReference>
<evidence type="ECO:0000313" key="3">
    <source>
        <dbReference type="EMBL" id="ART83592.1"/>
    </source>
</evidence>
<dbReference type="CDD" id="cd03035">
    <property type="entry name" value="ArsC_Yffb"/>
    <property type="match status" value="1"/>
</dbReference>
<dbReference type="AlphaFoldDB" id="A0A1Y0D7S1"/>
<gene>
    <name evidence="3" type="ORF">CBP31_13925</name>
</gene>
<organism evidence="3 4">
    <name type="scientific">Oceanisphaera profunda</name>
    <dbReference type="NCBI Taxonomy" id="1416627"/>
    <lineage>
        <taxon>Bacteria</taxon>
        <taxon>Pseudomonadati</taxon>
        <taxon>Pseudomonadota</taxon>
        <taxon>Gammaproteobacteria</taxon>
        <taxon>Aeromonadales</taxon>
        <taxon>Aeromonadaceae</taxon>
        <taxon>Oceanisphaera</taxon>
    </lineage>
</organism>
<keyword evidence="4" id="KW-1185">Reference proteome</keyword>
<evidence type="ECO:0000256" key="1">
    <source>
        <dbReference type="ARBA" id="ARBA00007198"/>
    </source>
</evidence>
<dbReference type="EMBL" id="CP021377">
    <property type="protein sequence ID" value="ART83592.1"/>
    <property type="molecule type" value="Genomic_DNA"/>
</dbReference>
<dbReference type="SUPFAM" id="SSF52833">
    <property type="entry name" value="Thioredoxin-like"/>
    <property type="match status" value="1"/>
</dbReference>
<dbReference type="Proteomes" id="UP000243937">
    <property type="component" value="Chromosome"/>
</dbReference>